<dbReference type="EMBL" id="HACA01010997">
    <property type="protein sequence ID" value="CDW28358.1"/>
    <property type="molecule type" value="Transcribed_RNA"/>
</dbReference>
<name>A0A0K2TQS2_LEPSM</name>
<protein>
    <submittedName>
        <fullName evidence="1">Uncharacterized protein</fullName>
    </submittedName>
</protein>
<proteinExistence type="predicted"/>
<reference evidence="1" key="1">
    <citation type="submission" date="2014-05" db="EMBL/GenBank/DDBJ databases">
        <authorList>
            <person name="Chronopoulou M."/>
        </authorList>
    </citation>
    <scope>NUCLEOTIDE SEQUENCE</scope>
    <source>
        <tissue evidence="1">Whole organism</tissue>
    </source>
</reference>
<sequence length="12" mass="1576">MCFKYNIPHLFY</sequence>
<organism evidence="1">
    <name type="scientific">Lepeophtheirus salmonis</name>
    <name type="common">Salmon louse</name>
    <name type="synonym">Caligus salmonis</name>
    <dbReference type="NCBI Taxonomy" id="72036"/>
    <lineage>
        <taxon>Eukaryota</taxon>
        <taxon>Metazoa</taxon>
        <taxon>Ecdysozoa</taxon>
        <taxon>Arthropoda</taxon>
        <taxon>Crustacea</taxon>
        <taxon>Multicrustacea</taxon>
        <taxon>Hexanauplia</taxon>
        <taxon>Copepoda</taxon>
        <taxon>Siphonostomatoida</taxon>
        <taxon>Caligidae</taxon>
        <taxon>Lepeophtheirus</taxon>
    </lineage>
</organism>
<accession>A0A0K2TQS2</accession>
<evidence type="ECO:0000313" key="1">
    <source>
        <dbReference type="EMBL" id="CDW28358.1"/>
    </source>
</evidence>